<evidence type="ECO:0000313" key="7">
    <source>
        <dbReference type="EMBL" id="RPA95213.1"/>
    </source>
</evidence>
<keyword evidence="4" id="KW-0507">mRNA processing</keyword>
<organism evidence="7 8">
    <name type="scientific">Choiromyces venosus 120613-1</name>
    <dbReference type="NCBI Taxonomy" id="1336337"/>
    <lineage>
        <taxon>Eukaryota</taxon>
        <taxon>Fungi</taxon>
        <taxon>Dikarya</taxon>
        <taxon>Ascomycota</taxon>
        <taxon>Pezizomycotina</taxon>
        <taxon>Pezizomycetes</taxon>
        <taxon>Pezizales</taxon>
        <taxon>Tuberaceae</taxon>
        <taxon>Choiromyces</taxon>
    </lineage>
</organism>
<dbReference type="AlphaFoldDB" id="A0A3N4JAB2"/>
<feature type="domain" description="G-patch" evidence="6">
    <location>
        <begin position="229"/>
        <end position="279"/>
    </location>
</feature>
<dbReference type="PROSITE" id="PS50174">
    <property type="entry name" value="G_PATCH"/>
    <property type="match status" value="1"/>
</dbReference>
<proteinExistence type="inferred from homology"/>
<accession>A0A3N4JAB2</accession>
<feature type="region of interest" description="Disordered" evidence="5">
    <location>
        <begin position="149"/>
        <end position="174"/>
    </location>
</feature>
<dbReference type="PANTHER" id="PTHR15818">
    <property type="entry name" value="G PATCH AND KOW-CONTAINING"/>
    <property type="match status" value="1"/>
</dbReference>
<feature type="region of interest" description="Disordered" evidence="5">
    <location>
        <begin position="1"/>
        <end position="53"/>
    </location>
</feature>
<keyword evidence="8" id="KW-1185">Reference proteome</keyword>
<dbReference type="InterPro" id="IPR000467">
    <property type="entry name" value="G_patch_dom"/>
</dbReference>
<dbReference type="GO" id="GO:0005681">
    <property type="term" value="C:spliceosomal complex"/>
    <property type="evidence" value="ECO:0007669"/>
    <property type="project" value="UniProtKB-UniRule"/>
</dbReference>
<evidence type="ECO:0000313" key="8">
    <source>
        <dbReference type="Proteomes" id="UP000276215"/>
    </source>
</evidence>
<dbReference type="EMBL" id="ML120428">
    <property type="protein sequence ID" value="RPA95213.1"/>
    <property type="molecule type" value="Genomic_DNA"/>
</dbReference>
<dbReference type="PANTHER" id="PTHR15818:SF2">
    <property type="entry name" value="G-PATCH DOMAIN AND KOW MOTIFS-CONTAINING PROTEIN"/>
    <property type="match status" value="1"/>
</dbReference>
<evidence type="ECO:0000256" key="3">
    <source>
        <dbReference type="ARBA" id="ARBA00023242"/>
    </source>
</evidence>
<feature type="region of interest" description="Disordered" evidence="5">
    <location>
        <begin position="94"/>
        <end position="136"/>
    </location>
</feature>
<feature type="compositionally biased region" description="Basic residues" evidence="5">
    <location>
        <begin position="371"/>
        <end position="383"/>
    </location>
</feature>
<dbReference type="STRING" id="1336337.A0A3N4JAB2"/>
<protein>
    <recommendedName>
        <fullName evidence="4">Pre-mRNA-splicing factor</fullName>
    </recommendedName>
</protein>
<sequence length="438" mass="48706">MSKPISISLAASKPLTAAASSSSTGTSRSNPFGKKRPAVGLDLDSDVDDDSSHREKVHVITAFDAARGGALGDGEGEGEGEEGPLVIAAMKNRDWRAEAERRRRGGKGSVWLPPEAFAGRNGGAGEGEEMEVDTGAGVQYGLQVFRKRAEDEQPPAVEEEEAAVPAEERTEEEQALAALLSNSSKAPATTLILPSAADTDWRDEQQAYKADVASRPDVPTLDDYAAVPVEEFGAALLRGMGWREGMEVGKRAGGGGEKQTKLRIVEKRPAFLGIGAKAKEEVPELGTWGKADKLGRKKGGKRVDTTYVPVVLIDKKTGRVVHETAAAPIGENGTKGMDKDRWDKKDQERTRDDSDRRRRDRSREHRGSSSSHHHHHHHHHHRDRERERYGDKHRDRERERERGEKLHRSRDERRGGGDERDSRRRSRDRYDRRDRDRR</sequence>
<reference evidence="7 8" key="1">
    <citation type="journal article" date="2018" name="Nat. Ecol. Evol.">
        <title>Pezizomycetes genomes reveal the molecular basis of ectomycorrhizal truffle lifestyle.</title>
        <authorList>
            <person name="Murat C."/>
            <person name="Payen T."/>
            <person name="Noel B."/>
            <person name="Kuo A."/>
            <person name="Morin E."/>
            <person name="Chen J."/>
            <person name="Kohler A."/>
            <person name="Krizsan K."/>
            <person name="Balestrini R."/>
            <person name="Da Silva C."/>
            <person name="Montanini B."/>
            <person name="Hainaut M."/>
            <person name="Levati E."/>
            <person name="Barry K.W."/>
            <person name="Belfiori B."/>
            <person name="Cichocki N."/>
            <person name="Clum A."/>
            <person name="Dockter R.B."/>
            <person name="Fauchery L."/>
            <person name="Guy J."/>
            <person name="Iotti M."/>
            <person name="Le Tacon F."/>
            <person name="Lindquist E.A."/>
            <person name="Lipzen A."/>
            <person name="Malagnac F."/>
            <person name="Mello A."/>
            <person name="Molinier V."/>
            <person name="Miyauchi S."/>
            <person name="Poulain J."/>
            <person name="Riccioni C."/>
            <person name="Rubini A."/>
            <person name="Sitrit Y."/>
            <person name="Splivallo R."/>
            <person name="Traeger S."/>
            <person name="Wang M."/>
            <person name="Zifcakova L."/>
            <person name="Wipf D."/>
            <person name="Zambonelli A."/>
            <person name="Paolocci F."/>
            <person name="Nowrousian M."/>
            <person name="Ottonello S."/>
            <person name="Baldrian P."/>
            <person name="Spatafora J.W."/>
            <person name="Henrissat B."/>
            <person name="Nagy L.G."/>
            <person name="Aury J.M."/>
            <person name="Wincker P."/>
            <person name="Grigoriev I.V."/>
            <person name="Bonfante P."/>
            <person name="Martin F.M."/>
        </authorList>
    </citation>
    <scope>NUCLEOTIDE SEQUENCE [LARGE SCALE GENOMIC DNA]</scope>
    <source>
        <strain evidence="7 8">120613-1</strain>
    </source>
</reference>
<dbReference type="Proteomes" id="UP000276215">
    <property type="component" value="Unassembled WGS sequence"/>
</dbReference>
<keyword evidence="3 4" id="KW-0539">Nucleus</keyword>
<feature type="compositionally biased region" description="Low complexity" evidence="5">
    <location>
        <begin position="8"/>
        <end position="29"/>
    </location>
</feature>
<feature type="region of interest" description="Disordered" evidence="5">
    <location>
        <begin position="317"/>
        <end position="438"/>
    </location>
</feature>
<evidence type="ECO:0000259" key="6">
    <source>
        <dbReference type="PROSITE" id="PS50174"/>
    </source>
</evidence>
<dbReference type="InterPro" id="IPR026822">
    <property type="entry name" value="Spp2/MOS2_G-patch"/>
</dbReference>
<comment type="similarity">
    <text evidence="2 4">Belongs to the SPP2 family.</text>
</comment>
<evidence type="ECO:0000256" key="5">
    <source>
        <dbReference type="SAM" id="MobiDB-lite"/>
    </source>
</evidence>
<dbReference type="Pfam" id="PF12656">
    <property type="entry name" value="G-patch_2"/>
    <property type="match status" value="1"/>
</dbReference>
<dbReference type="InterPro" id="IPR045166">
    <property type="entry name" value="Spp2-like"/>
</dbReference>
<evidence type="ECO:0000256" key="1">
    <source>
        <dbReference type="ARBA" id="ARBA00004123"/>
    </source>
</evidence>
<feature type="compositionally biased region" description="Basic and acidic residues" evidence="5">
    <location>
        <begin position="384"/>
        <end position="438"/>
    </location>
</feature>
<name>A0A3N4JAB2_9PEZI</name>
<keyword evidence="4" id="KW-0747">Spliceosome</keyword>
<evidence type="ECO:0000256" key="2">
    <source>
        <dbReference type="ARBA" id="ARBA00008576"/>
    </source>
</evidence>
<feature type="compositionally biased region" description="Basic and acidic residues" evidence="5">
    <location>
        <begin position="336"/>
        <end position="367"/>
    </location>
</feature>
<dbReference type="GO" id="GO:0000398">
    <property type="term" value="P:mRNA splicing, via spliceosome"/>
    <property type="evidence" value="ECO:0007669"/>
    <property type="project" value="UniProtKB-UniRule"/>
</dbReference>
<gene>
    <name evidence="7" type="ORF">L873DRAFT_1792400</name>
</gene>
<keyword evidence="4" id="KW-0508">mRNA splicing</keyword>
<dbReference type="GO" id="GO:0003676">
    <property type="term" value="F:nucleic acid binding"/>
    <property type="evidence" value="ECO:0007669"/>
    <property type="project" value="InterPro"/>
</dbReference>
<comment type="function">
    <text evidence="4">Involved in spliceosome maturation and the first step of pre-mRNA splicing.</text>
</comment>
<dbReference type="OrthoDB" id="5577072at2759"/>
<evidence type="ECO:0000256" key="4">
    <source>
        <dbReference type="RuleBase" id="RU369096"/>
    </source>
</evidence>
<comment type="subcellular location">
    <subcellularLocation>
        <location evidence="1 4">Nucleus</location>
    </subcellularLocation>
</comment>